<comment type="caution">
    <text evidence="2">The sequence shown here is derived from an EMBL/GenBank/DDBJ whole genome shotgun (WGS) entry which is preliminary data.</text>
</comment>
<gene>
    <name evidence="2" type="ORF">ACHIPZ_06630</name>
    <name evidence="3" type="ORF">ACHIRB_30370</name>
</gene>
<keyword evidence="5" id="KW-1185">Reference proteome</keyword>
<proteinExistence type="predicted"/>
<dbReference type="Proteomes" id="UP001609219">
    <property type="component" value="Unassembled WGS sequence"/>
</dbReference>
<feature type="signal peptide" evidence="1">
    <location>
        <begin position="1"/>
        <end position="32"/>
    </location>
</feature>
<name>A0ABW7JIV0_9NOCA</name>
<dbReference type="EMBL" id="JBIMSO010000031">
    <property type="protein sequence ID" value="MFH5207890.1"/>
    <property type="molecule type" value="Genomic_DNA"/>
</dbReference>
<dbReference type="RefSeq" id="WP_395113329.1">
    <property type="nucleotide sequence ID" value="NZ_JBIMSN010000163.1"/>
</dbReference>
<evidence type="ECO:0000313" key="4">
    <source>
        <dbReference type="Proteomes" id="UP001609175"/>
    </source>
</evidence>
<evidence type="ECO:0000256" key="1">
    <source>
        <dbReference type="SAM" id="SignalP"/>
    </source>
</evidence>
<evidence type="ECO:0000313" key="5">
    <source>
        <dbReference type="Proteomes" id="UP001609219"/>
    </source>
</evidence>
<accession>A0ABW7JIV0</accession>
<organism evidence="2 4">
    <name type="scientific">Antrihabitans spumae</name>
    <dbReference type="NCBI Taxonomy" id="3373370"/>
    <lineage>
        <taxon>Bacteria</taxon>
        <taxon>Bacillati</taxon>
        <taxon>Actinomycetota</taxon>
        <taxon>Actinomycetes</taxon>
        <taxon>Mycobacteriales</taxon>
        <taxon>Nocardiaceae</taxon>
        <taxon>Antrihabitans</taxon>
    </lineage>
</organism>
<feature type="chain" id="PRO_5045033521" evidence="1">
    <location>
        <begin position="33"/>
        <end position="116"/>
    </location>
</feature>
<evidence type="ECO:0000313" key="3">
    <source>
        <dbReference type="EMBL" id="MFH5232841.1"/>
    </source>
</evidence>
<dbReference type="EMBL" id="JBIMSN010000163">
    <property type="protein sequence ID" value="MFH5232841.1"/>
    <property type="molecule type" value="Genomic_DNA"/>
</dbReference>
<evidence type="ECO:0000313" key="2">
    <source>
        <dbReference type="EMBL" id="MFH5207890.1"/>
    </source>
</evidence>
<protein>
    <submittedName>
        <fullName evidence="2">Uncharacterized protein</fullName>
    </submittedName>
</protein>
<keyword evidence="1" id="KW-0732">Signal</keyword>
<sequence length="116" mass="12567">MMTIHKLVRHAALALGAIAVVLGVMLSTTTTAQAITADCGGGRCTVWLSKSDTAAMGQGRAPAPPASLPWQLKSAYWALVAGHRWFAQQYASRGWCSAFRLSMYPWETQGYVGYRC</sequence>
<reference evidence="4 5" key="1">
    <citation type="submission" date="2024-10" db="EMBL/GenBank/DDBJ databases">
        <authorList>
            <person name="Riesco R."/>
        </authorList>
    </citation>
    <scope>NUCLEOTIDE SEQUENCE [LARGE SCALE GENOMIC DNA]</scope>
    <source>
        <strain evidence="2 4">NCIMB 15449</strain>
        <strain evidence="3 5">NCIMB 15450</strain>
    </source>
</reference>
<dbReference type="Proteomes" id="UP001609175">
    <property type="component" value="Unassembled WGS sequence"/>
</dbReference>